<dbReference type="InterPro" id="IPR011990">
    <property type="entry name" value="TPR-like_helical_dom_sf"/>
</dbReference>
<organism evidence="9">
    <name type="scientific">Chlorobium phaeobacteroides (strain BS1)</name>
    <dbReference type="NCBI Taxonomy" id="331678"/>
    <lineage>
        <taxon>Bacteria</taxon>
        <taxon>Pseudomonadati</taxon>
        <taxon>Chlorobiota</taxon>
        <taxon>Chlorobiia</taxon>
        <taxon>Chlorobiales</taxon>
        <taxon>Chlorobiaceae</taxon>
        <taxon>Chlorobium/Pelodictyon group</taxon>
        <taxon>Chlorobium</taxon>
    </lineage>
</organism>
<dbReference type="GO" id="GO:0008017">
    <property type="term" value="F:microtubule binding"/>
    <property type="evidence" value="ECO:0007669"/>
    <property type="project" value="TreeGrafter"/>
</dbReference>
<comment type="subunit">
    <text evidence="2">Interacts with microtubules.</text>
</comment>
<dbReference type="PANTHER" id="PTHR16056">
    <property type="entry name" value="REGULATOR OF MICROTUBULE DYNAMICS PROTEIN"/>
    <property type="match status" value="1"/>
</dbReference>
<accession>B3EJG1</accession>
<keyword evidence="4" id="KW-0677">Repeat</keyword>
<evidence type="ECO:0000313" key="9">
    <source>
        <dbReference type="EMBL" id="ACE04361.1"/>
    </source>
</evidence>
<evidence type="ECO:0000256" key="4">
    <source>
        <dbReference type="ARBA" id="ARBA00022737"/>
    </source>
</evidence>
<dbReference type="eggNOG" id="COG0457">
    <property type="taxonomic scope" value="Bacteria"/>
</dbReference>
<evidence type="ECO:0000256" key="6">
    <source>
        <dbReference type="ARBA" id="ARBA00023212"/>
    </source>
</evidence>
<dbReference type="PANTHER" id="PTHR16056:SF16">
    <property type="entry name" value="REGULATOR OF MICROTUBULE DYNAMICS PROTEIN 1"/>
    <property type="match status" value="1"/>
</dbReference>
<evidence type="ECO:0000256" key="5">
    <source>
        <dbReference type="ARBA" id="ARBA00022803"/>
    </source>
</evidence>
<sequence>MTFFLSIVISHSLTLRPENLLNDVHAYSAGKKHVSSASAKSLEKGDDAFYAIDYETAETLYQACLENNPDNAAVYWRLARLYVSIGEALLPEHTAERHPYFTSAVEYAERSIQLNDKLAEGHTWLAASLGVLADNAGPREKIKRANIIKSELERALELNPQDDIALSILGSFNREIASMGWMEKVFAKTFLGSLPEGSYENAEVLFKKAISSNPRVIRHYYELGKLYKDLKRYEDAVSVLNEALTKPILMKSDKRRIKNITVLVEKMSEKIED</sequence>
<dbReference type="GO" id="GO:0005876">
    <property type="term" value="C:spindle microtubule"/>
    <property type="evidence" value="ECO:0007669"/>
    <property type="project" value="TreeGrafter"/>
</dbReference>
<evidence type="ECO:0000256" key="1">
    <source>
        <dbReference type="ARBA" id="ARBA00004245"/>
    </source>
</evidence>
<evidence type="ECO:0000256" key="7">
    <source>
        <dbReference type="ARBA" id="ARBA00039966"/>
    </source>
</evidence>
<dbReference type="SUPFAM" id="SSF48452">
    <property type="entry name" value="TPR-like"/>
    <property type="match status" value="1"/>
</dbReference>
<dbReference type="STRING" id="331678.Cphamn1_1434"/>
<dbReference type="Pfam" id="PF21033">
    <property type="entry name" value="RMD1-3"/>
    <property type="match status" value="1"/>
</dbReference>
<reference evidence="9" key="1">
    <citation type="submission" date="2008-06" db="EMBL/GenBank/DDBJ databases">
        <title>Complete sequence of Chlorobium phaeobacteroides BS1.</title>
        <authorList>
            <consortium name="US DOE Joint Genome Institute"/>
            <person name="Lucas S."/>
            <person name="Copeland A."/>
            <person name="Lapidus A."/>
            <person name="Glavina del Rio T."/>
            <person name="Dalin E."/>
            <person name="Tice H."/>
            <person name="Bruce D."/>
            <person name="Goodwin L."/>
            <person name="Pitluck S."/>
            <person name="Schmutz J."/>
            <person name="Larimer F."/>
            <person name="Land M."/>
            <person name="Hauser L."/>
            <person name="Kyrpides N."/>
            <person name="Ovchinnikova G."/>
            <person name="Li T."/>
            <person name="Liu Z."/>
            <person name="Zhao F."/>
            <person name="Overmann J."/>
            <person name="Bryant D.A."/>
            <person name="Richardson P."/>
        </authorList>
    </citation>
    <scope>NUCLEOTIDE SEQUENCE [LARGE SCALE GENOMIC DNA]</scope>
    <source>
        <strain evidence="9">BS1</strain>
    </source>
</reference>
<dbReference type="AlphaFoldDB" id="B3EJG1"/>
<dbReference type="GO" id="GO:0005737">
    <property type="term" value="C:cytoplasm"/>
    <property type="evidence" value="ECO:0007669"/>
    <property type="project" value="TreeGrafter"/>
</dbReference>
<proteinExistence type="predicted"/>
<protein>
    <recommendedName>
        <fullName evidence="7">Regulator of microtubule dynamics protein 1</fullName>
    </recommendedName>
    <alternativeName>
        <fullName evidence="8">Protein FAM82B</fullName>
    </alternativeName>
</protein>
<dbReference type="EMBL" id="CP001101">
    <property type="protein sequence ID" value="ACE04361.1"/>
    <property type="molecule type" value="Genomic_DNA"/>
</dbReference>
<dbReference type="Gene3D" id="1.25.40.10">
    <property type="entry name" value="Tetratricopeptide repeat domain"/>
    <property type="match status" value="2"/>
</dbReference>
<keyword evidence="3" id="KW-0963">Cytoplasm</keyword>
<evidence type="ECO:0000256" key="2">
    <source>
        <dbReference type="ARBA" id="ARBA00011375"/>
    </source>
</evidence>
<dbReference type="HOGENOM" id="CLU_046369_3_0_10"/>
<comment type="subcellular location">
    <subcellularLocation>
        <location evidence="1">Cytoplasm</location>
        <location evidence="1">Cytoskeleton</location>
    </subcellularLocation>
</comment>
<keyword evidence="6" id="KW-0206">Cytoskeleton</keyword>
<dbReference type="InterPro" id="IPR049039">
    <property type="entry name" value="RMD1-3_a_helical_rpt"/>
</dbReference>
<evidence type="ECO:0000256" key="3">
    <source>
        <dbReference type="ARBA" id="ARBA00022490"/>
    </source>
</evidence>
<dbReference type="KEGG" id="cpb:Cphamn1_1434"/>
<name>B3EJG1_CHLPB</name>
<gene>
    <name evidence="9" type="ordered locus">Cphamn1_1434</name>
</gene>
<evidence type="ECO:0000256" key="8">
    <source>
        <dbReference type="ARBA" id="ARBA00041958"/>
    </source>
</evidence>
<dbReference type="GO" id="GO:0097431">
    <property type="term" value="C:mitotic spindle pole"/>
    <property type="evidence" value="ECO:0007669"/>
    <property type="project" value="TreeGrafter"/>
</dbReference>
<keyword evidence="5" id="KW-0802">TPR repeat</keyword>